<comment type="caution">
    <text evidence="3">The sequence shown here is derived from an EMBL/GenBank/DDBJ whole genome shotgun (WGS) entry which is preliminary data.</text>
</comment>
<keyword evidence="1" id="KW-0732">Signal</keyword>
<dbReference type="InterPro" id="IPR025164">
    <property type="entry name" value="Toastrack_DUF4097"/>
</dbReference>
<dbReference type="Pfam" id="PF13349">
    <property type="entry name" value="DUF4097"/>
    <property type="match status" value="1"/>
</dbReference>
<gene>
    <name evidence="3" type="ORF">HNQ52_002389</name>
</gene>
<accession>A0A7W8G0Y3</accession>
<dbReference type="RefSeq" id="WP_183961389.1">
    <property type="nucleotide sequence ID" value="NZ_JACHHP010000004.1"/>
</dbReference>
<evidence type="ECO:0000256" key="1">
    <source>
        <dbReference type="SAM" id="SignalP"/>
    </source>
</evidence>
<name>A0A7W8G0Y3_9GAMM</name>
<feature type="signal peptide" evidence="1">
    <location>
        <begin position="1"/>
        <end position="20"/>
    </location>
</feature>
<sequence>MKTSFALALTGLCFATAALASTPIDETRKLDAGASVWLDNVKGRIQVDVWDRDEIHIGGFLGEGVEKLSLDGSASALRVKVVYPKGGGWFGGGDGGEPSELLVKLPANVELSIDAVSAEVGVRGVAGRTLNIDSVSGDIEVDTGAGDVEIDVVSGDVTVQAQSDKVSIESVSGDIELSGAIGRTVSVESVSGDISVDTGERLRSIDAGVVSGDIEIRAALASNAQVNAESLSGDLELVLPTGTSARLKASSFTGTLSSDAGRVIKPEHGPGSNLDTVLGDGDGDIVLETFSGDLTIRLR</sequence>
<organism evidence="3 4">
    <name type="scientific">Chiayiivirga flava</name>
    <dbReference type="NCBI Taxonomy" id="659595"/>
    <lineage>
        <taxon>Bacteria</taxon>
        <taxon>Pseudomonadati</taxon>
        <taxon>Pseudomonadota</taxon>
        <taxon>Gammaproteobacteria</taxon>
        <taxon>Lysobacterales</taxon>
        <taxon>Lysobacteraceae</taxon>
        <taxon>Chiayiivirga</taxon>
    </lineage>
</organism>
<keyword evidence="4" id="KW-1185">Reference proteome</keyword>
<dbReference type="Proteomes" id="UP000521199">
    <property type="component" value="Unassembled WGS sequence"/>
</dbReference>
<reference evidence="3 4" key="1">
    <citation type="submission" date="2020-08" db="EMBL/GenBank/DDBJ databases">
        <title>Genomic Encyclopedia of Type Strains, Phase IV (KMG-IV): sequencing the most valuable type-strain genomes for metagenomic binning, comparative biology and taxonomic classification.</title>
        <authorList>
            <person name="Goeker M."/>
        </authorList>
    </citation>
    <scope>NUCLEOTIDE SEQUENCE [LARGE SCALE GENOMIC DNA]</scope>
    <source>
        <strain evidence="3 4">DSM 24163</strain>
    </source>
</reference>
<feature type="chain" id="PRO_5031347366" description="DUF4097 domain-containing protein" evidence="1">
    <location>
        <begin position="21"/>
        <end position="299"/>
    </location>
</feature>
<dbReference type="AlphaFoldDB" id="A0A7W8G0Y3"/>
<dbReference type="EMBL" id="JACHHP010000004">
    <property type="protein sequence ID" value="MBB5208839.1"/>
    <property type="molecule type" value="Genomic_DNA"/>
</dbReference>
<evidence type="ECO:0000313" key="4">
    <source>
        <dbReference type="Proteomes" id="UP000521199"/>
    </source>
</evidence>
<evidence type="ECO:0000259" key="2">
    <source>
        <dbReference type="Pfam" id="PF13349"/>
    </source>
</evidence>
<protein>
    <recommendedName>
        <fullName evidence="2">DUF4097 domain-containing protein</fullName>
    </recommendedName>
</protein>
<feature type="domain" description="DUF4097" evidence="2">
    <location>
        <begin position="93"/>
        <end position="241"/>
    </location>
</feature>
<proteinExistence type="predicted"/>
<evidence type="ECO:0000313" key="3">
    <source>
        <dbReference type="EMBL" id="MBB5208839.1"/>
    </source>
</evidence>